<reference evidence="2 3" key="1">
    <citation type="journal article" date="2011" name="J. Bacteriol.">
        <title>Whole-genome sequences of thirteen isolates of Borrelia burgdorferi.</title>
        <authorList>
            <person name="Schutzer S.E."/>
            <person name="Fraser-Liggett C.M."/>
            <person name="Casjens S.R."/>
            <person name="Qiu W.G."/>
            <person name="Dunn J.J."/>
            <person name="Mongodin E.F."/>
            <person name="Luft B.J."/>
        </authorList>
    </citation>
    <scope>NUCLEOTIDE SEQUENCE [LARGE SCALE GENOMIC DNA]</scope>
    <source>
        <strain evidence="2 3">ZS7</strain>
        <plasmid evidence="2 3">ZS7_cp32-12</plasmid>
    </source>
</reference>
<protein>
    <submittedName>
        <fullName evidence="2">Erf family protein</fullName>
    </submittedName>
</protein>
<keyword evidence="2" id="KW-0614">Plasmid</keyword>
<evidence type="ECO:0000313" key="2">
    <source>
        <dbReference type="EMBL" id="ACK74259.1"/>
    </source>
</evidence>
<evidence type="ECO:0000313" key="3">
    <source>
        <dbReference type="Proteomes" id="UP000006901"/>
    </source>
</evidence>
<dbReference type="Proteomes" id="UP000006901">
    <property type="component" value="Plasmid ZS7_cp32-12"/>
</dbReference>
<dbReference type="KEGG" id="bbz:BbuZS7_X29"/>
<dbReference type="RefSeq" id="WP_012599419.1">
    <property type="nucleotide sequence ID" value="NC_011735.1"/>
</dbReference>
<proteinExistence type="predicted"/>
<feature type="compositionally biased region" description="Polar residues" evidence="1">
    <location>
        <begin position="161"/>
        <end position="175"/>
    </location>
</feature>
<dbReference type="Pfam" id="PF04404">
    <property type="entry name" value="ERF"/>
    <property type="match status" value="1"/>
</dbReference>
<organism evidence="2 3">
    <name type="scientific">Borreliella burgdorferi (strain ZS7)</name>
    <name type="common">Borrelia burgdorferi</name>
    <dbReference type="NCBI Taxonomy" id="445985"/>
    <lineage>
        <taxon>Bacteria</taxon>
        <taxon>Pseudomonadati</taxon>
        <taxon>Spirochaetota</taxon>
        <taxon>Spirochaetia</taxon>
        <taxon>Spirochaetales</taxon>
        <taxon>Borreliaceae</taxon>
        <taxon>Borreliella</taxon>
    </lineage>
</organism>
<feature type="region of interest" description="Disordered" evidence="1">
    <location>
        <begin position="160"/>
        <end position="205"/>
    </location>
</feature>
<dbReference type="AlphaFoldDB" id="A0A0H3C196"/>
<dbReference type="GeneID" id="56568416"/>
<feature type="compositionally biased region" description="Low complexity" evidence="1">
    <location>
        <begin position="188"/>
        <end position="200"/>
    </location>
</feature>
<dbReference type="EMBL" id="CP001200">
    <property type="protein sequence ID" value="ACK74259.1"/>
    <property type="molecule type" value="Genomic_DNA"/>
</dbReference>
<gene>
    <name evidence="2" type="ordered locus">BbuZS7_X29</name>
</gene>
<sequence>MENLSNNNNQEMQNNIQAEIKFLNDMKTLIRNLPRIDKSLKGYGYKYQDFNDIVEEIYNVIGKHNLDLFFTQDPVSKFVDGQKEHVIRTTFYSTSTGHRESFDTPILTENLQWNNENSSKNVNTLPQFVGSAITYFKRYALVGHLCIRSEMDTDAAPIYNNYENRNSMPSKQSSVNQKQEQKREQKQEINQIQKNNTIQNQKRDIKQEQKKDRLYYYGVFKEALSNIKDWVNSSTTKDNINSIIQKISFIQNIDPNNFDDIKKIESDLISYFEKNSDFKSVNYWAEIIKNYFKKNNRLKDLQDFEKFVSFKRTAYGPSPLIFFSILKEYERFDEIFAA</sequence>
<geneLocation type="plasmid" evidence="2 3">
    <name>ZS7_cp32-12</name>
</geneLocation>
<name>A0A0H3C196_BORBZ</name>
<evidence type="ECO:0000256" key="1">
    <source>
        <dbReference type="SAM" id="MobiDB-lite"/>
    </source>
</evidence>
<accession>A0A0H3C196</accession>
<dbReference type="InterPro" id="IPR007499">
    <property type="entry name" value="ERF_bacteria_virus"/>
</dbReference>
<dbReference type="HOGENOM" id="CLU_071240_0_0_12"/>